<dbReference type="Gene3D" id="2.170.130.10">
    <property type="entry name" value="TonB-dependent receptor, plug domain"/>
    <property type="match status" value="1"/>
</dbReference>
<evidence type="ECO:0000256" key="9">
    <source>
        <dbReference type="RuleBase" id="RU003357"/>
    </source>
</evidence>
<dbReference type="Pfam" id="PF07715">
    <property type="entry name" value="Plug"/>
    <property type="match status" value="1"/>
</dbReference>
<keyword evidence="3 8" id="KW-1134">Transmembrane beta strand</keyword>
<evidence type="ECO:0000256" key="5">
    <source>
        <dbReference type="ARBA" id="ARBA00023077"/>
    </source>
</evidence>
<keyword evidence="2 8" id="KW-0813">Transport</keyword>
<dbReference type="EMBL" id="JBHZPY010000002">
    <property type="protein sequence ID" value="MFE3870300.1"/>
    <property type="molecule type" value="Genomic_DNA"/>
</dbReference>
<evidence type="ECO:0000313" key="13">
    <source>
        <dbReference type="Proteomes" id="UP001600107"/>
    </source>
</evidence>
<evidence type="ECO:0000256" key="4">
    <source>
        <dbReference type="ARBA" id="ARBA00022692"/>
    </source>
</evidence>
<comment type="caution">
    <text evidence="12">The sequence shown here is derived from an EMBL/GenBank/DDBJ whole genome shotgun (WGS) entry which is preliminary data.</text>
</comment>
<comment type="subcellular location">
    <subcellularLocation>
        <location evidence="1 8">Cell outer membrane</location>
        <topology evidence="1 8">Multi-pass membrane protein</topology>
    </subcellularLocation>
</comment>
<dbReference type="SUPFAM" id="SSF56935">
    <property type="entry name" value="Porins"/>
    <property type="match status" value="1"/>
</dbReference>
<name>A0ABW6I3C9_9FLAO</name>
<evidence type="ECO:0000256" key="7">
    <source>
        <dbReference type="ARBA" id="ARBA00023237"/>
    </source>
</evidence>
<organism evidence="12 13">
    <name type="scientific">Flavobacterium zhoui</name>
    <dbReference type="NCBI Taxonomy" id="3230414"/>
    <lineage>
        <taxon>Bacteria</taxon>
        <taxon>Pseudomonadati</taxon>
        <taxon>Bacteroidota</taxon>
        <taxon>Flavobacteriia</taxon>
        <taxon>Flavobacteriales</taxon>
        <taxon>Flavobacteriaceae</taxon>
        <taxon>Flavobacterium</taxon>
    </lineage>
</organism>
<keyword evidence="7 8" id="KW-0998">Cell outer membrane</keyword>
<dbReference type="Proteomes" id="UP001600107">
    <property type="component" value="Unassembled WGS sequence"/>
</dbReference>
<evidence type="ECO:0000313" key="12">
    <source>
        <dbReference type="EMBL" id="MFE3870300.1"/>
    </source>
</evidence>
<feature type="domain" description="TonB-dependent receptor-like beta-barrel" evidence="10">
    <location>
        <begin position="447"/>
        <end position="1020"/>
    </location>
</feature>
<dbReference type="NCBIfam" id="TIGR04057">
    <property type="entry name" value="SusC_RagA_signa"/>
    <property type="match status" value="1"/>
</dbReference>
<evidence type="ECO:0000256" key="6">
    <source>
        <dbReference type="ARBA" id="ARBA00023136"/>
    </source>
</evidence>
<evidence type="ECO:0000256" key="2">
    <source>
        <dbReference type="ARBA" id="ARBA00022448"/>
    </source>
</evidence>
<proteinExistence type="inferred from homology"/>
<sequence length="1064" mass="115671">MKKLLSNLIHWKASRRAVPLMLFLLLTSGFITAQTKVSGVVTDADGLTIPGTNVSIVGSGKTVSTDFDGKYQIEVASNGSLSFSFIGFVTQKVAVNGKTKINVTLKNNSENLNEVVVIGYGTQKRGDVNSSISSVKAKDLENLKQVNVDQMLQGKAAGVSVTNNSGSPGGAASVRIRGTTSISGTNEPLYIIDGIPISGDATGKSTSGQALAGKDGFSSTGGGGNSAVSPLSMINPNDIESIDILKDASATAIYGSRGANGVIIITTKSGKKGTGKITYDVYSSFVANSKTLDVMNLQEFAKNKTELANLYGNVARPEFSHPELLGLGTNWQDEVYRTALAKSHQLSFSGAKEGTNYYLSGGYLDQEGTIIGSGYKRYTIRLNVDSKVKDWLKVGSNLTSGITNEKITVNQSFQGLISNTLLQAPDIPVRNTDGTFAGPPSSDQSVTYYNPVAEALTRENTLARKNFLGNVYAELNLFKGLKYRAEIAANTEFSENNDFRPSYKWGSQVNLTADLNVRRQNWYSTNVKNLLTYDKTISKHKFTVLAGQEANDSHWEGLVASGEGFQTNENHTLNLSTVANRTVTDYKGSAALYSLFGRVIYDFDNRFSLTASIRADKSSKFDPTDPKKQWGVFRAISGSWKLSNESFMEGTRQYIDNIKFRLGYGETGNQQIENNRYTALLGQQNSGLGSGFLVSNSPNPDLTWESLNQKNAGIDFTLFDSRFSASIDLYDKVSKGFLFQVPLPIYLTGGGGQYGGISAPYSNLGTMSNKGYDITLGYNTKGNGDFNWNSSFNFSHYANKLVEIQNGIVLTQQVNTNGYQPVVATNTVLGQPIGMFYGYVSEGIFNDLAVLNAAPAQFGQTVGTGDGQTYLGDIKYKDVNGDGVIDPKDKTLIGTPHPDFTFGFTNNFKYKNFDISVFLQGSYGNDILNLTRRAGTTNSSLYENQLVEAANYWTPTNTNTDIPRPIGNSANSNLLISSRYLEDGSYIRIQNLTFGYSIPQDVIAKLKMSRLRIYGSAQNLYTHTNYSGYDPEIGSFNQNPLLSGIDNGRYPSPRTFTVGVNVEF</sequence>
<dbReference type="Gene3D" id="2.40.170.20">
    <property type="entry name" value="TonB-dependent receptor, beta-barrel domain"/>
    <property type="match status" value="1"/>
</dbReference>
<dbReference type="InterPro" id="IPR036942">
    <property type="entry name" value="Beta-barrel_TonB_sf"/>
</dbReference>
<evidence type="ECO:0000259" key="11">
    <source>
        <dbReference type="Pfam" id="PF07715"/>
    </source>
</evidence>
<evidence type="ECO:0000256" key="1">
    <source>
        <dbReference type="ARBA" id="ARBA00004571"/>
    </source>
</evidence>
<evidence type="ECO:0000259" key="10">
    <source>
        <dbReference type="Pfam" id="PF00593"/>
    </source>
</evidence>
<gene>
    <name evidence="12" type="ORF">ACFX5F_03590</name>
</gene>
<protein>
    <submittedName>
        <fullName evidence="12">SusC/RagA family TonB-linked outer membrane protein</fullName>
    </submittedName>
</protein>
<comment type="similarity">
    <text evidence="8 9">Belongs to the TonB-dependent receptor family.</text>
</comment>
<evidence type="ECO:0000256" key="8">
    <source>
        <dbReference type="PROSITE-ProRule" id="PRU01360"/>
    </source>
</evidence>
<dbReference type="PROSITE" id="PS52016">
    <property type="entry name" value="TONB_DEPENDENT_REC_3"/>
    <property type="match status" value="1"/>
</dbReference>
<dbReference type="Pfam" id="PF00593">
    <property type="entry name" value="TonB_dep_Rec_b-barrel"/>
    <property type="match status" value="1"/>
</dbReference>
<dbReference type="InterPro" id="IPR008969">
    <property type="entry name" value="CarboxyPept-like_regulatory"/>
</dbReference>
<dbReference type="Gene3D" id="2.60.40.1120">
    <property type="entry name" value="Carboxypeptidase-like, regulatory domain"/>
    <property type="match status" value="1"/>
</dbReference>
<keyword evidence="4 8" id="KW-0812">Transmembrane</keyword>
<dbReference type="RefSeq" id="WP_379849983.1">
    <property type="nucleotide sequence ID" value="NZ_JBHZPY010000002.1"/>
</dbReference>
<keyword evidence="6 8" id="KW-0472">Membrane</keyword>
<accession>A0ABW6I3C9</accession>
<dbReference type="NCBIfam" id="TIGR04056">
    <property type="entry name" value="OMP_RagA_SusC"/>
    <property type="match status" value="1"/>
</dbReference>
<dbReference type="InterPro" id="IPR023997">
    <property type="entry name" value="TonB-dep_OMP_SusC/RagA_CS"/>
</dbReference>
<dbReference type="SUPFAM" id="SSF49464">
    <property type="entry name" value="Carboxypeptidase regulatory domain-like"/>
    <property type="match status" value="1"/>
</dbReference>
<reference evidence="12 13" key="1">
    <citation type="submission" date="2024-06" db="EMBL/GenBank/DDBJ databases">
        <title>Flavobacterium spp. isolated from glacier.</title>
        <authorList>
            <person name="Han D."/>
        </authorList>
    </citation>
    <scope>NUCLEOTIDE SEQUENCE [LARGE SCALE GENOMIC DNA]</scope>
    <source>
        <strain evidence="12 13">ZS1P70</strain>
    </source>
</reference>
<dbReference type="InterPro" id="IPR012910">
    <property type="entry name" value="Plug_dom"/>
</dbReference>
<keyword evidence="5 9" id="KW-0798">TonB box</keyword>
<dbReference type="InterPro" id="IPR000531">
    <property type="entry name" value="Beta-barrel_TonB"/>
</dbReference>
<evidence type="ECO:0000256" key="3">
    <source>
        <dbReference type="ARBA" id="ARBA00022452"/>
    </source>
</evidence>
<dbReference type="InterPro" id="IPR039426">
    <property type="entry name" value="TonB-dep_rcpt-like"/>
</dbReference>
<dbReference type="InterPro" id="IPR037066">
    <property type="entry name" value="Plug_dom_sf"/>
</dbReference>
<dbReference type="InterPro" id="IPR023996">
    <property type="entry name" value="TonB-dep_OMP_SusC/RagA"/>
</dbReference>
<feature type="domain" description="TonB-dependent receptor plug" evidence="11">
    <location>
        <begin position="127"/>
        <end position="262"/>
    </location>
</feature>
<keyword evidence="13" id="KW-1185">Reference proteome</keyword>
<dbReference type="Pfam" id="PF13715">
    <property type="entry name" value="CarbopepD_reg_2"/>
    <property type="match status" value="1"/>
</dbReference>